<dbReference type="AlphaFoldDB" id="A0AAV7W4X7"/>
<reference evidence="2" key="1">
    <citation type="journal article" date="2022" name="bioRxiv">
        <title>Sequencing and chromosome-scale assembly of the giantPleurodeles waltlgenome.</title>
        <authorList>
            <person name="Brown T."/>
            <person name="Elewa A."/>
            <person name="Iarovenko S."/>
            <person name="Subramanian E."/>
            <person name="Araus A.J."/>
            <person name="Petzold A."/>
            <person name="Susuki M."/>
            <person name="Suzuki K.-i.T."/>
            <person name="Hayashi T."/>
            <person name="Toyoda A."/>
            <person name="Oliveira C."/>
            <person name="Osipova E."/>
            <person name="Leigh N.D."/>
            <person name="Simon A."/>
            <person name="Yun M.H."/>
        </authorList>
    </citation>
    <scope>NUCLEOTIDE SEQUENCE</scope>
    <source>
        <strain evidence="2">20211129_DDA</strain>
        <tissue evidence="2">Liver</tissue>
    </source>
</reference>
<evidence type="ECO:0000256" key="1">
    <source>
        <dbReference type="SAM" id="MobiDB-lite"/>
    </source>
</evidence>
<feature type="region of interest" description="Disordered" evidence="1">
    <location>
        <begin position="19"/>
        <end position="45"/>
    </location>
</feature>
<sequence>MIRVECRHPGVQEIGSVAKRGSEEAQSDLPAWCGEGETESRSRAEWQGGLLVEQRVSDLEDMYHGSTTAMSQTRTELEALQYKLDDIENRS</sequence>
<keyword evidence="3" id="KW-1185">Reference proteome</keyword>
<dbReference type="EMBL" id="JANPWB010000002">
    <property type="protein sequence ID" value="KAJ1207668.1"/>
    <property type="molecule type" value="Genomic_DNA"/>
</dbReference>
<accession>A0AAV7W4X7</accession>
<protein>
    <submittedName>
        <fullName evidence="2">Uncharacterized protein</fullName>
    </submittedName>
</protein>
<evidence type="ECO:0000313" key="3">
    <source>
        <dbReference type="Proteomes" id="UP001066276"/>
    </source>
</evidence>
<organism evidence="2 3">
    <name type="scientific">Pleurodeles waltl</name>
    <name type="common">Iberian ribbed newt</name>
    <dbReference type="NCBI Taxonomy" id="8319"/>
    <lineage>
        <taxon>Eukaryota</taxon>
        <taxon>Metazoa</taxon>
        <taxon>Chordata</taxon>
        <taxon>Craniata</taxon>
        <taxon>Vertebrata</taxon>
        <taxon>Euteleostomi</taxon>
        <taxon>Amphibia</taxon>
        <taxon>Batrachia</taxon>
        <taxon>Caudata</taxon>
        <taxon>Salamandroidea</taxon>
        <taxon>Salamandridae</taxon>
        <taxon>Pleurodelinae</taxon>
        <taxon>Pleurodeles</taxon>
    </lineage>
</organism>
<comment type="caution">
    <text evidence="2">The sequence shown here is derived from an EMBL/GenBank/DDBJ whole genome shotgun (WGS) entry which is preliminary data.</text>
</comment>
<dbReference type="Proteomes" id="UP001066276">
    <property type="component" value="Chromosome 1_2"/>
</dbReference>
<gene>
    <name evidence="2" type="ORF">NDU88_003058</name>
</gene>
<evidence type="ECO:0000313" key="2">
    <source>
        <dbReference type="EMBL" id="KAJ1207668.1"/>
    </source>
</evidence>
<name>A0AAV7W4X7_PLEWA</name>
<proteinExistence type="predicted"/>